<keyword evidence="1" id="KW-0812">Transmembrane</keyword>
<keyword evidence="1" id="KW-1133">Transmembrane helix</keyword>
<comment type="caution">
    <text evidence="2">The sequence shown here is derived from an EMBL/GenBank/DDBJ whole genome shotgun (WGS) entry which is preliminary data.</text>
</comment>
<feature type="transmembrane region" description="Helical" evidence="1">
    <location>
        <begin position="700"/>
        <end position="721"/>
    </location>
</feature>
<name>A0ABR8NGX7_9ACTN</name>
<feature type="transmembrane region" description="Helical" evidence="1">
    <location>
        <begin position="115"/>
        <end position="136"/>
    </location>
</feature>
<dbReference type="Proteomes" id="UP000618818">
    <property type="component" value="Unassembled WGS sequence"/>
</dbReference>
<evidence type="ECO:0008006" key="4">
    <source>
        <dbReference type="Google" id="ProtNLM"/>
    </source>
</evidence>
<feature type="transmembrane region" description="Helical" evidence="1">
    <location>
        <begin position="236"/>
        <end position="256"/>
    </location>
</feature>
<evidence type="ECO:0000313" key="3">
    <source>
        <dbReference type="Proteomes" id="UP000618818"/>
    </source>
</evidence>
<evidence type="ECO:0000256" key="1">
    <source>
        <dbReference type="SAM" id="Phobius"/>
    </source>
</evidence>
<reference evidence="2 3" key="1">
    <citation type="submission" date="2020-09" db="EMBL/GenBank/DDBJ databases">
        <title>novel species in genus Nocardioides.</title>
        <authorList>
            <person name="Zhang G."/>
        </authorList>
    </citation>
    <scope>NUCLEOTIDE SEQUENCE [LARGE SCALE GENOMIC DNA]</scope>
    <source>
        <strain evidence="2 3">KCTC 39551</strain>
    </source>
</reference>
<feature type="transmembrane region" description="Helical" evidence="1">
    <location>
        <begin position="655"/>
        <end position="680"/>
    </location>
</feature>
<protein>
    <recommendedName>
        <fullName evidence="4">FtsX-like permease family protein</fullName>
    </recommendedName>
</protein>
<accession>A0ABR8NGX7</accession>
<feature type="transmembrane region" description="Helical" evidence="1">
    <location>
        <begin position="606"/>
        <end position="626"/>
    </location>
</feature>
<keyword evidence="1" id="KW-0472">Membrane</keyword>
<sequence length="741" mass="75644">MTLRLLAGWWARRGTHLPVAAAIAVVTAATVLADAGGRPALLVPLVVLAAGVLPGAGLALGGARRQEAALLRLHGRRGVRWVTALVAEPMLTAVLGGAVGAAVPLALGAEIASPALVAAVWLLASATVVTAMVVALRGPLTELLRPAGAERARRASALAALVPVVVAVAAVVALLRRSSTAPDAWAFTAPVVVGLAAGLLATAVVRLVAGRLARRPGLGPSLAGHRLALPRAATGLPVLVGSAVLLGCAANTALAVHDWTRDTSLVTSATPLVVSYDGPADGLLEATREADPDGQWLMAAIRVLEDDRPISRRVYLDTARYERVVGDRLAGTAASGGSTEVSDLGAAAAATDPEPVTTGRRMTVRLALAGSRPRPLRLDVLTVSPSGSGRQTVFARPTPGTPTTVSADLVRCETGCRVTGMEVAIGAPCNDDTWAQPFCQRPALTLTELDLGGLDLLARPWVLAEPDERPPGEVAATPGQLRVRPSSAGTSYLATDRSPWATPVLATSSVEWPDAPEAPTTGGMARPARVLATADALPVVGAAGTVLDLPTSVVPGTGAVARAEPLVLARADTPDSVLARVGQPRQGSELSREVVEAADDGVARRFALLAAGGALLGLLAVVLPAARLRRERTHERAVLRLVGVRRSDQRTAGRLQVVVMALAAGLASVAATLLVVSALSDALPVLAAGPGQLPLDTGPRVLALVLAGTVATGLAGLTTWWTGHVPDRASLPARLREEVTA</sequence>
<organism evidence="2 3">
    <name type="scientific">Nocardioides cavernae</name>
    <dbReference type="NCBI Taxonomy" id="1921566"/>
    <lineage>
        <taxon>Bacteria</taxon>
        <taxon>Bacillati</taxon>
        <taxon>Actinomycetota</taxon>
        <taxon>Actinomycetes</taxon>
        <taxon>Propionibacteriales</taxon>
        <taxon>Nocardioidaceae</taxon>
        <taxon>Nocardioides</taxon>
    </lineage>
</organism>
<evidence type="ECO:0000313" key="2">
    <source>
        <dbReference type="EMBL" id="MBD3927384.1"/>
    </source>
</evidence>
<feature type="transmembrane region" description="Helical" evidence="1">
    <location>
        <begin position="157"/>
        <end position="175"/>
    </location>
</feature>
<feature type="transmembrane region" description="Helical" evidence="1">
    <location>
        <begin position="43"/>
        <end position="60"/>
    </location>
</feature>
<feature type="transmembrane region" description="Helical" evidence="1">
    <location>
        <begin position="81"/>
        <end position="103"/>
    </location>
</feature>
<feature type="transmembrane region" description="Helical" evidence="1">
    <location>
        <begin position="187"/>
        <end position="209"/>
    </location>
</feature>
<proteinExistence type="predicted"/>
<dbReference type="EMBL" id="JACXYZ010000005">
    <property type="protein sequence ID" value="MBD3927384.1"/>
    <property type="molecule type" value="Genomic_DNA"/>
</dbReference>
<keyword evidence="3" id="KW-1185">Reference proteome</keyword>
<dbReference type="RefSeq" id="WP_191197231.1">
    <property type="nucleotide sequence ID" value="NZ_JACXYZ010000005.1"/>
</dbReference>
<gene>
    <name evidence="2" type="ORF">IEZ26_22365</name>
</gene>